<dbReference type="Gene3D" id="1.10.10.10">
    <property type="entry name" value="Winged helix-like DNA-binding domain superfamily/Winged helix DNA-binding domain"/>
    <property type="match status" value="1"/>
</dbReference>
<gene>
    <name evidence="2" type="ORF">IPJ89_02150</name>
</gene>
<accession>A0A7T9I2Q8</accession>
<dbReference type="InterPro" id="IPR002831">
    <property type="entry name" value="Tscrpt_reg_TrmB_N"/>
</dbReference>
<dbReference type="Proteomes" id="UP000596004">
    <property type="component" value="Chromosome"/>
</dbReference>
<organism evidence="2">
    <name type="scientific">Candidatus Iainarchaeum sp</name>
    <dbReference type="NCBI Taxonomy" id="3101447"/>
    <lineage>
        <taxon>Archaea</taxon>
        <taxon>Candidatus Iainarchaeota</taxon>
        <taxon>Candidatus Iainarchaeia</taxon>
        <taxon>Candidatus Iainarchaeales</taxon>
        <taxon>Candidatus Iainarchaeaceae</taxon>
        <taxon>Candidatus Iainarchaeum</taxon>
    </lineage>
</organism>
<dbReference type="EMBL" id="CP064981">
    <property type="protein sequence ID" value="QQR93022.1"/>
    <property type="molecule type" value="Genomic_DNA"/>
</dbReference>
<name>A0A7T9I2Q8_9ARCH</name>
<dbReference type="PANTHER" id="PTHR34293">
    <property type="entry name" value="HTH-TYPE TRANSCRIPTIONAL REGULATOR TRMBL2"/>
    <property type="match status" value="1"/>
</dbReference>
<dbReference type="InterPro" id="IPR036390">
    <property type="entry name" value="WH_DNA-bd_sf"/>
</dbReference>
<evidence type="ECO:0000313" key="2">
    <source>
        <dbReference type="EMBL" id="QQR93022.1"/>
    </source>
</evidence>
<dbReference type="AlphaFoldDB" id="A0A7T9I2Q8"/>
<dbReference type="InterPro" id="IPR051797">
    <property type="entry name" value="TrmB-like"/>
</dbReference>
<dbReference type="InterPro" id="IPR036388">
    <property type="entry name" value="WH-like_DNA-bd_sf"/>
</dbReference>
<protein>
    <recommendedName>
        <fullName evidence="1">Transcription regulator TrmB N-terminal domain-containing protein</fullName>
    </recommendedName>
</protein>
<reference evidence="2" key="1">
    <citation type="submission" date="2020-11" db="EMBL/GenBank/DDBJ databases">
        <title>Connecting structure to function with the recovery of over 1000 high-quality activated sludge metagenome-assembled genomes encoding full-length rRNA genes using long-read sequencing.</title>
        <authorList>
            <person name="Singleton C.M."/>
            <person name="Petriglieri F."/>
            <person name="Kristensen J.M."/>
            <person name="Kirkegaard R.H."/>
            <person name="Michaelsen T.Y."/>
            <person name="Andersen M.H."/>
            <person name="Karst S.M."/>
            <person name="Dueholm M.S."/>
            <person name="Nielsen P.H."/>
            <person name="Albertsen M."/>
        </authorList>
    </citation>
    <scope>NUCLEOTIDE SEQUENCE</scope>
    <source>
        <strain evidence="2">Fred_18-Q3-R57-64_BAT3C.431</strain>
    </source>
</reference>
<dbReference type="SUPFAM" id="SSF46785">
    <property type="entry name" value="Winged helix' DNA-binding domain"/>
    <property type="match status" value="1"/>
</dbReference>
<sequence>MDFSFLQEIGLTQNEVTIYGAVLKLGSAPSGRITYETGLHRSRVYEGLNRLAEKGLISFVKKGTITYFEATSSEKIVDVLEEDKQRIDEKIQKAKAFIPQLNQFRESKPTAEAYILQGVEGFKAMRRDSLKYAKKDLLLIGAIARENEVMPLFFEKWDKERQEKKILLRTLYKSDARGKPLLGKQKLAEYRYLPQHISNPAVINVYGNRVVNVLWKENYPLCFMMVNQDIADAYRKYFDLLWKTSDKE</sequence>
<proteinExistence type="predicted"/>
<dbReference type="PANTHER" id="PTHR34293:SF1">
    <property type="entry name" value="HTH-TYPE TRANSCRIPTIONAL REGULATOR TRMBL2"/>
    <property type="match status" value="1"/>
</dbReference>
<evidence type="ECO:0000259" key="1">
    <source>
        <dbReference type="Pfam" id="PF01978"/>
    </source>
</evidence>
<feature type="domain" description="Transcription regulator TrmB N-terminal" evidence="1">
    <location>
        <begin position="6"/>
        <end position="70"/>
    </location>
</feature>
<dbReference type="Pfam" id="PF01978">
    <property type="entry name" value="TrmB"/>
    <property type="match status" value="1"/>
</dbReference>